<dbReference type="EnsemblPlants" id="TuG1812G0200006047.01.T01">
    <property type="protein sequence ID" value="TuG1812G0200006047.01.T01"/>
    <property type="gene ID" value="TuG1812G0200006047.01"/>
</dbReference>
<protein>
    <submittedName>
        <fullName evidence="2">Uncharacterized protein</fullName>
    </submittedName>
</protein>
<sequence>MHLARTRLWGDVLIPRDPAATSARTRHNSKCEPPPADAASSPGIRSTLHPHSTRIYRFLLDLTNGSWCRVIHMDLRFSFCSQPFTPEGFPDVGLLEKEEDDMLEEEEDDECIPPNLQRYSPSSSQDVEKHGVTDSGSRVPEATQDFSYVPDIDNIDSHREPSSNRNALQIVLSKGPTPTSIVALLEEGEEDDECGDGGKYGVTDSPSSSFASQVHEAMEDFFSMSQILITPIVTERPRLNRSALQLRGLKGSDLARYPTAAPHYQEEKVLWRWP</sequence>
<reference evidence="3" key="1">
    <citation type="journal article" date="2013" name="Nature">
        <title>Draft genome of the wheat A-genome progenitor Triticum urartu.</title>
        <authorList>
            <person name="Ling H.Q."/>
            <person name="Zhao S."/>
            <person name="Liu D."/>
            <person name="Wang J."/>
            <person name="Sun H."/>
            <person name="Zhang C."/>
            <person name="Fan H."/>
            <person name="Li D."/>
            <person name="Dong L."/>
            <person name="Tao Y."/>
            <person name="Gao C."/>
            <person name="Wu H."/>
            <person name="Li Y."/>
            <person name="Cui Y."/>
            <person name="Guo X."/>
            <person name="Zheng S."/>
            <person name="Wang B."/>
            <person name="Yu K."/>
            <person name="Liang Q."/>
            <person name="Yang W."/>
            <person name="Lou X."/>
            <person name="Chen J."/>
            <person name="Feng M."/>
            <person name="Jian J."/>
            <person name="Zhang X."/>
            <person name="Luo G."/>
            <person name="Jiang Y."/>
            <person name="Liu J."/>
            <person name="Wang Z."/>
            <person name="Sha Y."/>
            <person name="Zhang B."/>
            <person name="Wu H."/>
            <person name="Tang D."/>
            <person name="Shen Q."/>
            <person name="Xue P."/>
            <person name="Zou S."/>
            <person name="Wang X."/>
            <person name="Liu X."/>
            <person name="Wang F."/>
            <person name="Yang Y."/>
            <person name="An X."/>
            <person name="Dong Z."/>
            <person name="Zhang K."/>
            <person name="Zhang X."/>
            <person name="Luo M.C."/>
            <person name="Dvorak J."/>
            <person name="Tong Y."/>
            <person name="Wang J."/>
            <person name="Yang H."/>
            <person name="Li Z."/>
            <person name="Wang D."/>
            <person name="Zhang A."/>
            <person name="Wang J."/>
        </authorList>
    </citation>
    <scope>NUCLEOTIDE SEQUENCE</scope>
    <source>
        <strain evidence="3">cv. G1812</strain>
    </source>
</reference>
<dbReference type="AlphaFoldDB" id="A0A8R7TPZ0"/>
<evidence type="ECO:0000313" key="2">
    <source>
        <dbReference type="EnsemblPlants" id="TuG1812G0200006047.01.T01"/>
    </source>
</evidence>
<reference evidence="2" key="3">
    <citation type="submission" date="2022-06" db="UniProtKB">
        <authorList>
            <consortium name="EnsemblPlants"/>
        </authorList>
    </citation>
    <scope>IDENTIFICATION</scope>
</reference>
<accession>A0A8R7TPZ0</accession>
<feature type="region of interest" description="Disordered" evidence="1">
    <location>
        <begin position="103"/>
        <end position="141"/>
    </location>
</feature>
<dbReference type="Proteomes" id="UP000015106">
    <property type="component" value="Chromosome 2"/>
</dbReference>
<keyword evidence="3" id="KW-1185">Reference proteome</keyword>
<reference evidence="2" key="2">
    <citation type="submission" date="2018-03" db="EMBL/GenBank/DDBJ databases">
        <title>The Triticum urartu genome reveals the dynamic nature of wheat genome evolution.</title>
        <authorList>
            <person name="Ling H."/>
            <person name="Ma B."/>
            <person name="Shi X."/>
            <person name="Liu H."/>
            <person name="Dong L."/>
            <person name="Sun H."/>
            <person name="Cao Y."/>
            <person name="Gao Q."/>
            <person name="Zheng S."/>
            <person name="Li Y."/>
            <person name="Yu Y."/>
            <person name="Du H."/>
            <person name="Qi M."/>
            <person name="Li Y."/>
            <person name="Yu H."/>
            <person name="Cui Y."/>
            <person name="Wang N."/>
            <person name="Chen C."/>
            <person name="Wu H."/>
            <person name="Zhao Y."/>
            <person name="Zhang J."/>
            <person name="Li Y."/>
            <person name="Zhou W."/>
            <person name="Zhang B."/>
            <person name="Hu W."/>
            <person name="Eijk M."/>
            <person name="Tang J."/>
            <person name="Witsenboer H."/>
            <person name="Zhao S."/>
            <person name="Li Z."/>
            <person name="Zhang A."/>
            <person name="Wang D."/>
            <person name="Liang C."/>
        </authorList>
    </citation>
    <scope>NUCLEOTIDE SEQUENCE [LARGE SCALE GENOMIC DNA]</scope>
    <source>
        <strain evidence="2">cv. G1812</strain>
    </source>
</reference>
<name>A0A8R7TPZ0_TRIUA</name>
<feature type="region of interest" description="Disordered" evidence="1">
    <location>
        <begin position="20"/>
        <end position="46"/>
    </location>
</feature>
<proteinExistence type="predicted"/>
<organism evidence="2 3">
    <name type="scientific">Triticum urartu</name>
    <name type="common">Red wild einkorn</name>
    <name type="synonym">Crithodium urartu</name>
    <dbReference type="NCBI Taxonomy" id="4572"/>
    <lineage>
        <taxon>Eukaryota</taxon>
        <taxon>Viridiplantae</taxon>
        <taxon>Streptophyta</taxon>
        <taxon>Embryophyta</taxon>
        <taxon>Tracheophyta</taxon>
        <taxon>Spermatophyta</taxon>
        <taxon>Magnoliopsida</taxon>
        <taxon>Liliopsida</taxon>
        <taxon>Poales</taxon>
        <taxon>Poaceae</taxon>
        <taxon>BOP clade</taxon>
        <taxon>Pooideae</taxon>
        <taxon>Triticodae</taxon>
        <taxon>Triticeae</taxon>
        <taxon>Triticinae</taxon>
        <taxon>Triticum</taxon>
    </lineage>
</organism>
<dbReference type="Gramene" id="TuG1812G0200006047.01.T01">
    <property type="protein sequence ID" value="TuG1812G0200006047.01.T01"/>
    <property type="gene ID" value="TuG1812G0200006047.01"/>
</dbReference>
<evidence type="ECO:0000256" key="1">
    <source>
        <dbReference type="SAM" id="MobiDB-lite"/>
    </source>
</evidence>
<evidence type="ECO:0000313" key="3">
    <source>
        <dbReference type="Proteomes" id="UP000015106"/>
    </source>
</evidence>